<name>A0A1Q9CZY0_SYMMI</name>
<evidence type="ECO:0000313" key="2">
    <source>
        <dbReference type="Proteomes" id="UP000186817"/>
    </source>
</evidence>
<organism evidence="1 2">
    <name type="scientific">Symbiodinium microadriaticum</name>
    <name type="common">Dinoflagellate</name>
    <name type="synonym">Zooxanthella microadriatica</name>
    <dbReference type="NCBI Taxonomy" id="2951"/>
    <lineage>
        <taxon>Eukaryota</taxon>
        <taxon>Sar</taxon>
        <taxon>Alveolata</taxon>
        <taxon>Dinophyceae</taxon>
        <taxon>Suessiales</taxon>
        <taxon>Symbiodiniaceae</taxon>
        <taxon>Symbiodinium</taxon>
    </lineage>
</organism>
<evidence type="ECO:0000313" key="1">
    <source>
        <dbReference type="EMBL" id="OLP88485.1"/>
    </source>
</evidence>
<proteinExistence type="predicted"/>
<dbReference type="AlphaFoldDB" id="A0A1Q9CZY0"/>
<dbReference type="OrthoDB" id="10541131at2759"/>
<dbReference type="InterPro" id="IPR029063">
    <property type="entry name" value="SAM-dependent_MTases_sf"/>
</dbReference>
<dbReference type="EMBL" id="LSRX01000812">
    <property type="protein sequence ID" value="OLP88485.1"/>
    <property type="molecule type" value="Genomic_DNA"/>
</dbReference>
<dbReference type="Gene3D" id="3.40.50.150">
    <property type="entry name" value="Vaccinia Virus protein VP39"/>
    <property type="match status" value="1"/>
</dbReference>
<keyword evidence="2" id="KW-1185">Reference proteome</keyword>
<sequence length="614" mass="67451">MSQYPRVVADNQTHCRRQVYHDKVDSATESCELADALWYGALTAVATSRRKLVDVGFALAGATLAAPPGWREEAFCTKVARCSGILKVYHDKVDPATVHVWTWFGEPLVSVVQGRFSDRQLNIQVLVDVVHPASSSEAHDSELLNQLHSLGFSDQEQPCRWVVPRNRASCRGGDEELARTPARAEASCTAVRYRAASCRPRTLILLASFLPEPSVFAMVLRVSGPIALLRGALFICNPVFTPIVLALASNHPCASIDAMYLALAKGHQASCWGTTKPPKDIHWTNPGLCSDDIFEHLPALRALAAEPGVDDVLECGVAYGSSTAAFLSGRPRRIHSVDLVKQATIAPLEQLAAACGATEFRFLQQGSLDVKWRGQDALPVPDLLFLDTLHTGAQLSQELSLLGPSTKRYIVLHDTTLFAFEDENVAYYPYIQSVQAPRGKGADMPGLWPAVLDFLVEQPTWFLALRCYNNNGLTVLGRSEGPSRDAEVSKTLSSLIRCHTDLNNSLASSSPLLYNHRSRLSLSNGLMFESFLRHTLKLAHLYLQSGVPDGLALHLWRDLVRCCVILSDRSKHGRSSSGTDVECQPSELDLLGLVFRSKYIHLPSLRHLLDEFGA</sequence>
<dbReference type="SUPFAM" id="SSF53335">
    <property type="entry name" value="S-adenosyl-L-methionine-dependent methyltransferases"/>
    <property type="match status" value="1"/>
</dbReference>
<accession>A0A1Q9CZY0</accession>
<comment type="caution">
    <text evidence="1">The sequence shown here is derived from an EMBL/GenBank/DDBJ whole genome shotgun (WGS) entry which is preliminary data.</text>
</comment>
<protein>
    <submittedName>
        <fullName evidence="1">Uncharacterized protein</fullName>
    </submittedName>
</protein>
<dbReference type="Proteomes" id="UP000186817">
    <property type="component" value="Unassembled WGS sequence"/>
</dbReference>
<gene>
    <name evidence="1" type="ORF">AK812_SmicGene30168</name>
</gene>
<reference evidence="1 2" key="1">
    <citation type="submission" date="2016-02" db="EMBL/GenBank/DDBJ databases">
        <title>Genome analysis of coral dinoflagellate symbionts highlights evolutionary adaptations to a symbiotic lifestyle.</title>
        <authorList>
            <person name="Aranda M."/>
            <person name="Li Y."/>
            <person name="Liew Y.J."/>
            <person name="Baumgarten S."/>
            <person name="Simakov O."/>
            <person name="Wilson M."/>
            <person name="Piel J."/>
            <person name="Ashoor H."/>
            <person name="Bougouffa S."/>
            <person name="Bajic V.B."/>
            <person name="Ryu T."/>
            <person name="Ravasi T."/>
            <person name="Bayer T."/>
            <person name="Micklem G."/>
            <person name="Kim H."/>
            <person name="Bhak J."/>
            <person name="Lajeunesse T.C."/>
            <person name="Voolstra C.R."/>
        </authorList>
    </citation>
    <scope>NUCLEOTIDE SEQUENCE [LARGE SCALE GENOMIC DNA]</scope>
    <source>
        <strain evidence="1 2">CCMP2467</strain>
    </source>
</reference>